<dbReference type="OrthoDB" id="956398at2"/>
<protein>
    <submittedName>
        <fullName evidence="1">Uncharacterized protein</fullName>
    </submittedName>
</protein>
<dbReference type="PATRIC" id="fig|1166018.3.peg.5425"/>
<evidence type="ECO:0000313" key="1">
    <source>
        <dbReference type="EMBL" id="CCH01650.1"/>
    </source>
</evidence>
<dbReference type="RefSeq" id="WP_015332749.1">
    <property type="nucleotide sequence ID" value="NC_020054.1"/>
</dbReference>
<evidence type="ECO:0000313" key="2">
    <source>
        <dbReference type="Proteomes" id="UP000011058"/>
    </source>
</evidence>
<organism evidence="1 2">
    <name type="scientific">Fibrella aestuarina BUZ 2</name>
    <dbReference type="NCBI Taxonomy" id="1166018"/>
    <lineage>
        <taxon>Bacteria</taxon>
        <taxon>Pseudomonadati</taxon>
        <taxon>Bacteroidota</taxon>
        <taxon>Cytophagia</taxon>
        <taxon>Cytophagales</taxon>
        <taxon>Spirosomataceae</taxon>
        <taxon>Fibrella</taxon>
    </lineage>
</organism>
<dbReference type="AlphaFoldDB" id="I0KBZ7"/>
<name>I0KBZ7_9BACT</name>
<dbReference type="EMBL" id="HE796683">
    <property type="protein sequence ID" value="CCH01650.1"/>
    <property type="molecule type" value="Genomic_DNA"/>
</dbReference>
<dbReference type="Proteomes" id="UP000011058">
    <property type="component" value="Chromosome"/>
</dbReference>
<accession>I0KBZ7</accession>
<dbReference type="STRING" id="1166018.FAES_3643"/>
<keyword evidence="2" id="KW-1185">Reference proteome</keyword>
<gene>
    <name evidence="1" type="ORF">FAES_3643</name>
</gene>
<dbReference type="HOGENOM" id="CLU_1400659_0_0_10"/>
<reference evidence="1 2" key="1">
    <citation type="journal article" date="2012" name="J. Bacteriol.">
        <title>Genome Sequence of Fibrella aestuarina BUZ 2T, a Filamentous Marine Bacterium.</title>
        <authorList>
            <person name="Filippini M."/>
            <person name="Qi W."/>
            <person name="Blom J."/>
            <person name="Goesmann A."/>
            <person name="Smits T.H."/>
            <person name="Bagheri H.C."/>
        </authorList>
    </citation>
    <scope>NUCLEOTIDE SEQUENCE [LARGE SCALE GENOMIC DNA]</scope>
    <source>
        <strain evidence="2">BUZ 2T</strain>
    </source>
</reference>
<sequence length="194" mass="22102">MKRTDAARYDVIYDKIMRHFNKGEDLPDELAGRVMRWKIARSYLLDLQPRTDYDVVQLLVEEFTISEGTAWNDVRDCKRFFGSMEQINSEFEKIRLRARIEKLAHTTNKDSVKAMCHANLIKLGGFDKPEDEEAAGAKQIILNLSFNPALVGAKDVPNLDRAVQRFLGEKAKKELIIEDVDFEDVPPADGTSAV</sequence>
<dbReference type="KEGG" id="fae:FAES_3643"/>
<proteinExistence type="predicted"/>